<reference evidence="2" key="1">
    <citation type="submission" date="2019-10" db="EMBL/GenBank/DDBJ databases">
        <title>Complete genome sequence of Corynebacterium urogenitalis DSM 108747, isolated from the genital tract of a cow.</title>
        <authorList>
            <person name="Ruckert C."/>
            <person name="Ballas P."/>
            <person name="Wagener K."/>
            <person name="Drillich M."/>
            <person name="Kaempfer P."/>
            <person name="Busse H.-J."/>
            <person name="Ehling-Schulz M."/>
        </authorList>
    </citation>
    <scope>NUCLEOTIDE SEQUENCE [LARGE SCALE GENOMIC DNA]</scope>
    <source>
        <strain evidence="2">LMM 1652</strain>
    </source>
</reference>
<gene>
    <name evidence="1" type="ORF">CUROG_00305</name>
</gene>
<dbReference type="Proteomes" id="UP000326711">
    <property type="component" value="Chromosome"/>
</dbReference>
<sequence>MKSLCQTGSGEGSPSRRVIFSHIYGSPAGLGTIKGAIYDKWVSIGAKKGVLGYPTTDEITTPDGVGRFNRFTGGMMYWHPQHGAHDVRGLPLTIWSLRGYEKSEWRYPTGSAEEDSDAPVLIRQNFSKKQLDARKVIDSAGASPANGKMINNFVLELLDSRGLTLSTNSARRDSIEQQTLTRASSKCPLPDSSQEHYGGITIPQDYDYWACFEESKHWKGIGRHDYCTNSPDQFPSPGQNAEFSGGCARHDMCMDTMEEMGLGYGSCNKQLHRDMDTICTNVYGSFDPRRHGCRDFKETYWTAVTARHINNL</sequence>
<evidence type="ECO:0000313" key="1">
    <source>
        <dbReference type="EMBL" id="QFQ01467.1"/>
    </source>
</evidence>
<name>A0A5J6Z776_9CORY</name>
<dbReference type="SUPFAM" id="SSF48619">
    <property type="entry name" value="Phospholipase A2, PLA2"/>
    <property type="match status" value="1"/>
</dbReference>
<dbReference type="GO" id="GO:0006644">
    <property type="term" value="P:phospholipid metabolic process"/>
    <property type="evidence" value="ECO:0007669"/>
    <property type="project" value="InterPro"/>
</dbReference>
<proteinExistence type="predicted"/>
<keyword evidence="2" id="KW-1185">Reference proteome</keyword>
<dbReference type="Gene3D" id="1.20.90.10">
    <property type="entry name" value="Phospholipase A2 domain"/>
    <property type="match status" value="1"/>
</dbReference>
<protein>
    <submittedName>
        <fullName evidence="1">LGFP repeat protein</fullName>
    </submittedName>
</protein>
<accession>A0A5J6Z776</accession>
<dbReference type="EMBL" id="CP045032">
    <property type="protein sequence ID" value="QFQ01467.1"/>
    <property type="molecule type" value="Genomic_DNA"/>
</dbReference>
<dbReference type="GO" id="GO:0004623">
    <property type="term" value="F:phospholipase A2 activity"/>
    <property type="evidence" value="ECO:0007669"/>
    <property type="project" value="InterPro"/>
</dbReference>
<evidence type="ECO:0000313" key="2">
    <source>
        <dbReference type="Proteomes" id="UP000326711"/>
    </source>
</evidence>
<dbReference type="InterPro" id="IPR036444">
    <property type="entry name" value="PLipase_A2_dom_sf"/>
</dbReference>
<dbReference type="InterPro" id="IPR013207">
    <property type="entry name" value="LGFP"/>
</dbReference>
<dbReference type="GO" id="GO:0050482">
    <property type="term" value="P:arachidonate secretion"/>
    <property type="evidence" value="ECO:0007669"/>
    <property type="project" value="InterPro"/>
</dbReference>
<dbReference type="Pfam" id="PF08310">
    <property type="entry name" value="LGFP"/>
    <property type="match status" value="1"/>
</dbReference>
<organism evidence="1 2">
    <name type="scientific">Corynebacterium urogenitale</name>
    <dbReference type="NCBI Taxonomy" id="2487892"/>
    <lineage>
        <taxon>Bacteria</taxon>
        <taxon>Bacillati</taxon>
        <taxon>Actinomycetota</taxon>
        <taxon>Actinomycetes</taxon>
        <taxon>Mycobacteriales</taxon>
        <taxon>Corynebacteriaceae</taxon>
        <taxon>Corynebacterium</taxon>
    </lineage>
</organism>
<dbReference type="AlphaFoldDB" id="A0A5J6Z776"/>
<dbReference type="KEGG" id="cuo:CUROG_00305"/>